<dbReference type="PRINTS" id="PR00723">
    <property type="entry name" value="SUBTILISIN"/>
</dbReference>
<feature type="compositionally biased region" description="Basic and acidic residues" evidence="6">
    <location>
        <begin position="318"/>
        <end position="330"/>
    </location>
</feature>
<evidence type="ECO:0000313" key="8">
    <source>
        <dbReference type="EMBL" id="EMT62541.1"/>
    </source>
</evidence>
<dbReference type="InterPro" id="IPR036770">
    <property type="entry name" value="Ankyrin_rpt-contain_sf"/>
</dbReference>
<evidence type="ECO:0000259" key="7">
    <source>
        <dbReference type="Pfam" id="PF00082"/>
    </source>
</evidence>
<feature type="region of interest" description="Disordered" evidence="6">
    <location>
        <begin position="212"/>
        <end position="330"/>
    </location>
</feature>
<evidence type="ECO:0000256" key="6">
    <source>
        <dbReference type="SAM" id="MobiDB-lite"/>
    </source>
</evidence>
<comment type="similarity">
    <text evidence="1">Belongs to the peptidase S8 family.</text>
</comment>
<evidence type="ECO:0000256" key="1">
    <source>
        <dbReference type="ARBA" id="ARBA00011073"/>
    </source>
</evidence>
<dbReference type="GO" id="GO:0006508">
    <property type="term" value="P:proteolysis"/>
    <property type="evidence" value="ECO:0007669"/>
    <property type="project" value="UniProtKB-KW"/>
</dbReference>
<organism evidence="8 9">
    <name type="scientific">Fusarium oxysporum f. sp. cubense (strain race 4)</name>
    <name type="common">Panama disease fungus</name>
    <dbReference type="NCBI Taxonomy" id="2502994"/>
    <lineage>
        <taxon>Eukaryota</taxon>
        <taxon>Fungi</taxon>
        <taxon>Dikarya</taxon>
        <taxon>Ascomycota</taxon>
        <taxon>Pezizomycotina</taxon>
        <taxon>Sordariomycetes</taxon>
        <taxon>Hypocreomycetidae</taxon>
        <taxon>Hypocreales</taxon>
        <taxon>Nectriaceae</taxon>
        <taxon>Fusarium</taxon>
        <taxon>Fusarium oxysporum species complex</taxon>
    </lineage>
</organism>
<name>N1RB83_FUSC4</name>
<dbReference type="InterPro" id="IPR051048">
    <property type="entry name" value="Peptidase_S8/S53_subtilisin"/>
</dbReference>
<dbReference type="SMART" id="SM00248">
    <property type="entry name" value="ANK"/>
    <property type="match status" value="3"/>
</dbReference>
<dbReference type="OrthoDB" id="5093543at2759"/>
<dbReference type="GO" id="GO:0004252">
    <property type="term" value="F:serine-type endopeptidase activity"/>
    <property type="evidence" value="ECO:0007669"/>
    <property type="project" value="InterPro"/>
</dbReference>
<evidence type="ECO:0000256" key="4">
    <source>
        <dbReference type="ARBA" id="ARBA00022825"/>
    </source>
</evidence>
<dbReference type="Gene3D" id="3.40.50.200">
    <property type="entry name" value="Peptidase S8/S53 domain"/>
    <property type="match status" value="1"/>
</dbReference>
<evidence type="ECO:0000313" key="9">
    <source>
        <dbReference type="Proteomes" id="UP000016929"/>
    </source>
</evidence>
<dbReference type="PANTHER" id="PTHR43399">
    <property type="entry name" value="SUBTILISIN-RELATED"/>
    <property type="match status" value="1"/>
</dbReference>
<reference evidence="9" key="2">
    <citation type="journal article" date="2014" name="PLoS ONE">
        <title>Genome and Transcriptome Analysis of the Fungal Pathogen Fusarium oxysporum f. sp. cubense Causing Banana Vascular Wilt Disease.</title>
        <authorList>
            <person name="Guo L."/>
            <person name="Han L."/>
            <person name="Yang L."/>
            <person name="Zeng H."/>
            <person name="Fan D."/>
            <person name="Zhu Y."/>
            <person name="Feng Y."/>
            <person name="Wang G."/>
            <person name="Peng C."/>
            <person name="Jiang X."/>
            <person name="Zhou D."/>
            <person name="Ni P."/>
            <person name="Liang C."/>
            <person name="Liu L."/>
            <person name="Wang J."/>
            <person name="Mao C."/>
            <person name="Fang X."/>
            <person name="Peng M."/>
            <person name="Huang J."/>
        </authorList>
    </citation>
    <scope>NUCLEOTIDE SEQUENCE [LARGE SCALE GENOMIC DNA]</scope>
    <source>
        <strain evidence="9">race 4</strain>
    </source>
</reference>
<dbReference type="PANTHER" id="PTHR43399:SF4">
    <property type="entry name" value="CELL WALL-ASSOCIATED PROTEASE"/>
    <property type="match status" value="1"/>
</dbReference>
<dbReference type="STRING" id="1229665.N1RB83"/>
<feature type="compositionally biased region" description="Basic and acidic residues" evidence="6">
    <location>
        <begin position="213"/>
        <end position="244"/>
    </location>
</feature>
<dbReference type="AlphaFoldDB" id="N1RB83"/>
<evidence type="ECO:0000256" key="5">
    <source>
        <dbReference type="PROSITE-ProRule" id="PRU00023"/>
    </source>
</evidence>
<dbReference type="InterPro" id="IPR002110">
    <property type="entry name" value="Ankyrin_rpt"/>
</dbReference>
<proteinExistence type="inferred from homology"/>
<dbReference type="Pfam" id="PF00023">
    <property type="entry name" value="Ank"/>
    <property type="match status" value="1"/>
</dbReference>
<dbReference type="EMBL" id="KB726995">
    <property type="protein sequence ID" value="EMT62541.1"/>
    <property type="molecule type" value="Genomic_DNA"/>
</dbReference>
<dbReference type="HOGENOM" id="CLU_006016_0_1_1"/>
<feature type="repeat" description="ANK" evidence="5">
    <location>
        <begin position="145"/>
        <end position="174"/>
    </location>
</feature>
<dbReference type="Pfam" id="PF00082">
    <property type="entry name" value="Peptidase_S8"/>
    <property type="match status" value="1"/>
</dbReference>
<sequence>MTKVAFTTDVRGVVSDDDDEDYENDDFEEEPAKIPNHDEVLFAFESITNEARNMKLNLGKRENRESFLQNKTPLHTAIAKKNHAFIEVVLDEKKAIDDLDSLLRITCEHRRNCIHTAIYHNLQHQYTIKLIKRASEETLRAPDQSGLTPLHLAVDYKYASEAQLRIVEALLAHGDSALDKYTKEPQNLSVYEYQDHTQRLWRKQFEVPASARIGERKQVESREDQGQEGEHAGSRPKGGLEHVSGRSRISQQPGKDSHGGLHRGPDNLHARGSEQTDVSSSSHTSNANGLHGAENGRTPGEAPEGFKPIQRRQTGMENVEKQAQEEKRKSEYAEKIRQAVKLHYLRTTLTINSKPASRDQLKAVKFLHGANLNNINLCFDYSEAPPEIYEDSFKQSYDHINFDQVLRYVSFRRIELQKPPVSAVKARLTRNRTQTSNKGRGRDDLTVFFNWLKGKGVKHILKVMVDDLKDPSHSDKALEDCLRPFEVEILDWTKVDLCPETILTACRNVRQLYLRWSGNRAILRAWSEPEGLAKLEKLEAVHLVYSEEQALESADRITMYANDFEERLNESAAANPKRTLSNDEDDTGGGRRILVFRCKADVPGSERIVREGAFAKAQSGINEMSLQSNRWLNCMDKFADELQNTCSEFVKPQNGIKVALIDDGADPYVESLRGKIWGGETFSRGFPHENGPSPYYRSTKGHGTVMADMICRTSLNLATQTHGKEYIAAESAALAVRAAIDQKVDIISMSWTVKETVENRDGVNTFRQAIKDALDAGILLFCAAADTGAIAEVEYPWSFDQRRIFRIGAATADGRVWGPTGNPQSLSFILPGHKVVSRNPHREGALPDDFEERTGSSVATALAAGLAALILHCVNLAVVYGKEHPSTTAVSAEDLERLANHDDMYNVLRGIGLDEGQQRFIEVWRRFDRPAKELKEPMSDKMDALGIVARLARDLVPSGSS</sequence>
<dbReference type="InterPro" id="IPR015500">
    <property type="entry name" value="Peptidase_S8_subtilisin-rel"/>
</dbReference>
<keyword evidence="4" id="KW-0720">Serine protease</keyword>
<dbReference type="PROSITE" id="PS50088">
    <property type="entry name" value="ANK_REPEAT"/>
    <property type="match status" value="1"/>
</dbReference>
<accession>N1RB83</accession>
<keyword evidence="5" id="KW-0040">ANK repeat</keyword>
<feature type="domain" description="Peptidase S8/S53" evidence="7">
    <location>
        <begin position="654"/>
        <end position="872"/>
    </location>
</feature>
<dbReference type="SUPFAM" id="SSF52743">
    <property type="entry name" value="Subtilisin-like"/>
    <property type="match status" value="1"/>
</dbReference>
<evidence type="ECO:0000256" key="3">
    <source>
        <dbReference type="ARBA" id="ARBA00022801"/>
    </source>
</evidence>
<keyword evidence="9" id="KW-1185">Reference proteome</keyword>
<dbReference type="SUPFAM" id="SSF48403">
    <property type="entry name" value="Ankyrin repeat"/>
    <property type="match status" value="1"/>
</dbReference>
<protein>
    <submittedName>
        <fullName evidence="8">Intracellular serine protease</fullName>
    </submittedName>
</protein>
<keyword evidence="2 8" id="KW-0645">Protease</keyword>
<feature type="compositionally biased region" description="Basic and acidic residues" evidence="6">
    <location>
        <begin position="255"/>
        <end position="274"/>
    </location>
</feature>
<keyword evidence="3" id="KW-0378">Hydrolase</keyword>
<evidence type="ECO:0000256" key="2">
    <source>
        <dbReference type="ARBA" id="ARBA00022670"/>
    </source>
</evidence>
<dbReference type="Proteomes" id="UP000016929">
    <property type="component" value="Unassembled WGS sequence"/>
</dbReference>
<feature type="compositionally biased region" description="Polar residues" evidence="6">
    <location>
        <begin position="275"/>
        <end position="288"/>
    </location>
</feature>
<reference evidence="9" key="1">
    <citation type="submission" date="2012-09" db="EMBL/GenBank/DDBJ databases">
        <title>Genome sequencing and comparative transcriptomics of race 1 and race 4 of banana pathogen: Fusarium oxysporum f. sp. cubense.</title>
        <authorList>
            <person name="Fang X."/>
            <person name="Huang J."/>
        </authorList>
    </citation>
    <scope>NUCLEOTIDE SEQUENCE [LARGE SCALE GENOMIC DNA]</scope>
    <source>
        <strain evidence="9">race 4</strain>
    </source>
</reference>
<dbReference type="InterPro" id="IPR000209">
    <property type="entry name" value="Peptidase_S8/S53_dom"/>
</dbReference>
<dbReference type="InterPro" id="IPR036852">
    <property type="entry name" value="Peptidase_S8/S53_dom_sf"/>
</dbReference>
<dbReference type="Gene3D" id="1.25.40.20">
    <property type="entry name" value="Ankyrin repeat-containing domain"/>
    <property type="match status" value="1"/>
</dbReference>
<gene>
    <name evidence="8" type="ORF">FOC4_g10006161</name>
</gene>
<dbReference type="CDD" id="cd07491">
    <property type="entry name" value="Peptidases_S8_7"/>
    <property type="match status" value="1"/>
</dbReference>